<protein>
    <submittedName>
        <fullName evidence="2">Uncharacterized protein</fullName>
    </submittedName>
</protein>
<dbReference type="AlphaFoldDB" id="A0A8T4CA10"/>
<name>A0A8T4CA10_9ARCH</name>
<reference evidence="2" key="1">
    <citation type="submission" date="2019-03" db="EMBL/GenBank/DDBJ databases">
        <title>Lake Tanganyika Metagenome-Assembled Genomes (MAGs).</title>
        <authorList>
            <person name="Tran P."/>
        </authorList>
    </citation>
    <scope>NUCLEOTIDE SEQUENCE</scope>
    <source>
        <strain evidence="2">M_DeepCast_50m_m2_156</strain>
    </source>
</reference>
<proteinExistence type="predicted"/>
<evidence type="ECO:0000313" key="2">
    <source>
        <dbReference type="EMBL" id="MBM3281798.1"/>
    </source>
</evidence>
<accession>A0A8T4CA10</accession>
<evidence type="ECO:0000256" key="1">
    <source>
        <dbReference type="SAM" id="Phobius"/>
    </source>
</evidence>
<dbReference type="Proteomes" id="UP000774699">
    <property type="component" value="Unassembled WGS sequence"/>
</dbReference>
<dbReference type="EMBL" id="VGJJ01000002">
    <property type="protein sequence ID" value="MBM3281798.1"/>
    <property type="molecule type" value="Genomic_DNA"/>
</dbReference>
<keyword evidence="1" id="KW-1133">Transmembrane helix</keyword>
<keyword evidence="1" id="KW-0472">Membrane</keyword>
<feature type="transmembrane region" description="Helical" evidence="1">
    <location>
        <begin position="6"/>
        <end position="39"/>
    </location>
</feature>
<keyword evidence="1" id="KW-0812">Transmembrane</keyword>
<sequence length="137" mass="15288">MKASTLLILLIVVVILFNTKQVFWVILAALTLLIYSFAFAARSTRRGIHSTYTKAKAVYTGEMSEIEKLTGKYPAKFYDSVGKAAAEKINEHLVPGKAKSYKDTENFVWKVKEKNPGLLISDIANKILDSLGKIFSK</sequence>
<organism evidence="2 3">
    <name type="scientific">Candidatus Iainarchaeum sp</name>
    <dbReference type="NCBI Taxonomy" id="3101447"/>
    <lineage>
        <taxon>Archaea</taxon>
        <taxon>Candidatus Iainarchaeota</taxon>
        <taxon>Candidatus Iainarchaeia</taxon>
        <taxon>Candidatus Iainarchaeales</taxon>
        <taxon>Candidatus Iainarchaeaceae</taxon>
        <taxon>Candidatus Iainarchaeum</taxon>
    </lineage>
</organism>
<comment type="caution">
    <text evidence="2">The sequence shown here is derived from an EMBL/GenBank/DDBJ whole genome shotgun (WGS) entry which is preliminary data.</text>
</comment>
<evidence type="ECO:0000313" key="3">
    <source>
        <dbReference type="Proteomes" id="UP000774699"/>
    </source>
</evidence>
<gene>
    <name evidence="2" type="ORF">FJY86_00455</name>
</gene>